<evidence type="ECO:0000313" key="11">
    <source>
        <dbReference type="Proteomes" id="UP000178841"/>
    </source>
</evidence>
<dbReference type="STRING" id="1798657.A2648_00760"/>
<dbReference type="InterPro" id="IPR002305">
    <property type="entry name" value="aa-tRNA-synth_Ic"/>
</dbReference>
<dbReference type="GO" id="GO:0005829">
    <property type="term" value="C:cytosol"/>
    <property type="evidence" value="ECO:0007669"/>
    <property type="project" value="TreeGrafter"/>
</dbReference>
<comment type="caution">
    <text evidence="10">The sequence shown here is derived from an EMBL/GenBank/DDBJ whole genome shotgun (WGS) entry which is preliminary data.</text>
</comment>
<keyword evidence="5 9" id="KW-0648">Protein biosynthesis</keyword>
<evidence type="ECO:0000256" key="8">
    <source>
        <dbReference type="NCBIfam" id="TIGR00234"/>
    </source>
</evidence>
<evidence type="ECO:0000256" key="2">
    <source>
        <dbReference type="ARBA" id="ARBA00022598"/>
    </source>
</evidence>
<dbReference type="EC" id="6.1.1.1" evidence="1 8"/>
<protein>
    <recommendedName>
        <fullName evidence="1 8">Tyrosine--tRNA ligase</fullName>
        <ecNumber evidence="1 8">6.1.1.1</ecNumber>
    </recommendedName>
</protein>
<accession>A0A1G2CWB6</accession>
<dbReference type="InterPro" id="IPR024088">
    <property type="entry name" value="Tyr-tRNA-ligase_bac-type"/>
</dbReference>
<proteinExistence type="inferred from homology"/>
<comment type="catalytic activity">
    <reaction evidence="7">
        <text>tRNA(Tyr) + L-tyrosine + ATP = L-tyrosyl-tRNA(Tyr) + AMP + diphosphate + H(+)</text>
        <dbReference type="Rhea" id="RHEA:10220"/>
        <dbReference type="Rhea" id="RHEA-COMP:9706"/>
        <dbReference type="Rhea" id="RHEA-COMP:9707"/>
        <dbReference type="ChEBI" id="CHEBI:15378"/>
        <dbReference type="ChEBI" id="CHEBI:30616"/>
        <dbReference type="ChEBI" id="CHEBI:33019"/>
        <dbReference type="ChEBI" id="CHEBI:58315"/>
        <dbReference type="ChEBI" id="CHEBI:78442"/>
        <dbReference type="ChEBI" id="CHEBI:78536"/>
        <dbReference type="ChEBI" id="CHEBI:456215"/>
        <dbReference type="EC" id="6.1.1.1"/>
    </reaction>
</comment>
<evidence type="ECO:0000256" key="3">
    <source>
        <dbReference type="ARBA" id="ARBA00022741"/>
    </source>
</evidence>
<gene>
    <name evidence="10" type="ORF">A2648_00760</name>
</gene>
<organism evidence="10 11">
    <name type="scientific">Candidatus Lloydbacteria bacterium RIFCSPHIGHO2_01_FULL_41_20</name>
    <dbReference type="NCBI Taxonomy" id="1798657"/>
    <lineage>
        <taxon>Bacteria</taxon>
        <taxon>Candidatus Lloydiibacteriota</taxon>
    </lineage>
</organism>
<dbReference type="InterPro" id="IPR002307">
    <property type="entry name" value="Tyr-tRNA-ligase"/>
</dbReference>
<keyword evidence="6 9" id="KW-0030">Aminoacyl-tRNA synthetase</keyword>
<dbReference type="Pfam" id="PF00579">
    <property type="entry name" value="tRNA-synt_1b"/>
    <property type="match status" value="1"/>
</dbReference>
<dbReference type="EMBL" id="MHLH01000001">
    <property type="protein sequence ID" value="OGZ04788.1"/>
    <property type="molecule type" value="Genomic_DNA"/>
</dbReference>
<dbReference type="Proteomes" id="UP000178841">
    <property type="component" value="Unassembled WGS sequence"/>
</dbReference>
<evidence type="ECO:0000256" key="7">
    <source>
        <dbReference type="ARBA" id="ARBA00048248"/>
    </source>
</evidence>
<keyword evidence="2 9" id="KW-0436">Ligase</keyword>
<dbReference type="GO" id="GO:0005524">
    <property type="term" value="F:ATP binding"/>
    <property type="evidence" value="ECO:0007669"/>
    <property type="project" value="UniProtKB-KW"/>
</dbReference>
<dbReference type="InterPro" id="IPR014729">
    <property type="entry name" value="Rossmann-like_a/b/a_fold"/>
</dbReference>
<evidence type="ECO:0000256" key="6">
    <source>
        <dbReference type="ARBA" id="ARBA00023146"/>
    </source>
</evidence>
<evidence type="ECO:0000256" key="1">
    <source>
        <dbReference type="ARBA" id="ARBA00013160"/>
    </source>
</evidence>
<dbReference type="NCBIfam" id="TIGR00234">
    <property type="entry name" value="tyrS"/>
    <property type="match status" value="1"/>
</dbReference>
<dbReference type="PANTHER" id="PTHR11766">
    <property type="entry name" value="TYROSYL-TRNA SYNTHETASE"/>
    <property type="match status" value="1"/>
</dbReference>
<evidence type="ECO:0000256" key="5">
    <source>
        <dbReference type="ARBA" id="ARBA00022917"/>
    </source>
</evidence>
<evidence type="ECO:0000256" key="4">
    <source>
        <dbReference type="ARBA" id="ARBA00022840"/>
    </source>
</evidence>
<sequence>MVNTDAQRIEEILTRGVEEIFVRENLKKDLFSGRRLTVKLGIDPTSPDLHIGRAVVLWKLRSFQELGHDAVFIVGDFTGLIGDTSDKEAERLMLSETEVKKNLKTYFAQAFKILDKNKTKTYYNSSWLKKLGFKEIGEMAGLFGLHEFEARENISKRLKEGKRVSLKELLYPIMQGYDSVSVKADIELGGTDQKFNLLAGRTIQKHYKQVPQNIVITGLLEGTDGRKMSSSWGNVINITDDPNNMFGKVMSLPDSLIEKYFLLCTRISQDEIKKILEKNKNPRDSKIRLAHEITNLYHGTKLADDAKENFISVFQKKNAPKDVIEISINNKDVAMVLIEKGIILSKTELRRLLQQGAVTHIETDNNLVDLNYLAKNKGTYKIGSRRFIKIVD</sequence>
<keyword evidence="3 9" id="KW-0547">Nucleotide-binding</keyword>
<name>A0A1G2CWB6_9BACT</name>
<evidence type="ECO:0000313" key="10">
    <source>
        <dbReference type="EMBL" id="OGZ04788.1"/>
    </source>
</evidence>
<dbReference type="Gene3D" id="3.40.50.620">
    <property type="entry name" value="HUPs"/>
    <property type="match status" value="1"/>
</dbReference>
<dbReference type="GO" id="GO:0004831">
    <property type="term" value="F:tyrosine-tRNA ligase activity"/>
    <property type="evidence" value="ECO:0007669"/>
    <property type="project" value="UniProtKB-UniRule"/>
</dbReference>
<reference evidence="10 11" key="1">
    <citation type="journal article" date="2016" name="Nat. Commun.">
        <title>Thousands of microbial genomes shed light on interconnected biogeochemical processes in an aquifer system.</title>
        <authorList>
            <person name="Anantharaman K."/>
            <person name="Brown C.T."/>
            <person name="Hug L.A."/>
            <person name="Sharon I."/>
            <person name="Castelle C.J."/>
            <person name="Probst A.J."/>
            <person name="Thomas B.C."/>
            <person name="Singh A."/>
            <person name="Wilkins M.J."/>
            <person name="Karaoz U."/>
            <person name="Brodie E.L."/>
            <person name="Williams K.H."/>
            <person name="Hubbard S.S."/>
            <person name="Banfield J.F."/>
        </authorList>
    </citation>
    <scope>NUCLEOTIDE SEQUENCE [LARGE SCALE GENOMIC DNA]</scope>
</reference>
<dbReference type="AlphaFoldDB" id="A0A1G2CWB6"/>
<dbReference type="PANTHER" id="PTHR11766:SF1">
    <property type="entry name" value="TYROSINE--TRNA LIGASE"/>
    <property type="match status" value="1"/>
</dbReference>
<keyword evidence="4 9" id="KW-0067">ATP-binding</keyword>
<dbReference type="Gene3D" id="1.10.240.10">
    <property type="entry name" value="Tyrosyl-Transfer RNA Synthetase"/>
    <property type="match status" value="1"/>
</dbReference>
<dbReference type="SUPFAM" id="SSF52374">
    <property type="entry name" value="Nucleotidylyl transferase"/>
    <property type="match status" value="1"/>
</dbReference>
<dbReference type="PRINTS" id="PR01040">
    <property type="entry name" value="TRNASYNTHTYR"/>
</dbReference>
<dbReference type="GO" id="GO:0006437">
    <property type="term" value="P:tyrosyl-tRNA aminoacylation"/>
    <property type="evidence" value="ECO:0007669"/>
    <property type="project" value="UniProtKB-UniRule"/>
</dbReference>
<comment type="similarity">
    <text evidence="9">Belongs to the class-I aminoacyl-tRNA synthetase family.</text>
</comment>
<evidence type="ECO:0000256" key="9">
    <source>
        <dbReference type="RuleBase" id="RU363036"/>
    </source>
</evidence>